<evidence type="ECO:0000256" key="1">
    <source>
        <dbReference type="SAM" id="Phobius"/>
    </source>
</evidence>
<feature type="transmembrane region" description="Helical" evidence="1">
    <location>
        <begin position="150"/>
        <end position="174"/>
    </location>
</feature>
<dbReference type="VEuPathDB" id="TriTrypDB:ECC02_003022"/>
<dbReference type="VEuPathDB" id="TriTrypDB:TcCL_NonESM09650"/>
<evidence type="ECO:0000313" key="2">
    <source>
        <dbReference type="EMBL" id="PWV10785.1"/>
    </source>
</evidence>
<sequence length="200" mass="22571">MLIYGMQLSANDDVYVVDASERCDERCDEKLNQRRWLPPCTQKIFVNNTLVELEFTQALKESVAMAVCYRRVNQLLVRLALFYVGRTNPEKYSTNFVPRVGTRPTLTFVGTDLTALDRVFILPEGINCDESYAVAVGTLVDATSGGTSRFYMPLVGHVVVGIGNMACVTFSMAVRVMRLCRSRFRCRLVAHRVSLRATRQ</sequence>
<dbReference type="VEuPathDB" id="TriTrypDB:TcG_08018"/>
<protein>
    <submittedName>
        <fullName evidence="2">Uncharacterized protein</fullName>
    </submittedName>
</protein>
<dbReference type="VEuPathDB" id="TriTrypDB:TcCLB.509555.10"/>
<keyword evidence="1" id="KW-0812">Transmembrane</keyword>
<dbReference type="Proteomes" id="UP000246078">
    <property type="component" value="Unassembled WGS sequence"/>
</dbReference>
<dbReference type="VEuPathDB" id="TriTrypDB:TCDM_09323"/>
<keyword evidence="1" id="KW-1133">Transmembrane helix</keyword>
<dbReference type="VEuPathDB" id="TriTrypDB:TcBrA4_0019860"/>
<comment type="caution">
    <text evidence="2">The sequence shown here is derived from an EMBL/GenBank/DDBJ whole genome shotgun (WGS) entry which is preliminary data.</text>
</comment>
<dbReference type="VEuPathDB" id="TriTrypDB:BCY84_21455"/>
<dbReference type="VEuPathDB" id="TriTrypDB:C3747_66g131"/>
<evidence type="ECO:0000313" key="3">
    <source>
        <dbReference type="Proteomes" id="UP000246078"/>
    </source>
</evidence>
<dbReference type="EMBL" id="PRFC01000066">
    <property type="protein sequence ID" value="PWV10785.1"/>
    <property type="molecule type" value="Genomic_DNA"/>
</dbReference>
<gene>
    <name evidence="2" type="ORF">C3747_66g131</name>
</gene>
<reference evidence="2 3" key="1">
    <citation type="journal article" date="2018" name="Microb. Genom.">
        <title>Expanding an expanded genome: long-read sequencing of Trypanosoma cruzi.</title>
        <authorList>
            <person name="Berna L."/>
            <person name="Rodriguez M."/>
            <person name="Chiribao M.L."/>
            <person name="Parodi-Talice A."/>
            <person name="Pita S."/>
            <person name="Rijo G."/>
            <person name="Alvarez-Valin F."/>
            <person name="Robello C."/>
        </authorList>
    </citation>
    <scope>NUCLEOTIDE SEQUENCE [LARGE SCALE GENOMIC DNA]</scope>
    <source>
        <strain evidence="2 3">TCC</strain>
    </source>
</reference>
<dbReference type="VEuPathDB" id="TriTrypDB:C4B63_21g284"/>
<dbReference type="VEuPathDB" id="TriTrypDB:TCSYLVIO_007368"/>
<keyword evidence="1" id="KW-0472">Membrane</keyword>
<dbReference type="AlphaFoldDB" id="A0A2V2WRA7"/>
<organism evidence="2 3">
    <name type="scientific">Trypanosoma cruzi</name>
    <dbReference type="NCBI Taxonomy" id="5693"/>
    <lineage>
        <taxon>Eukaryota</taxon>
        <taxon>Discoba</taxon>
        <taxon>Euglenozoa</taxon>
        <taxon>Kinetoplastea</taxon>
        <taxon>Metakinetoplastina</taxon>
        <taxon>Trypanosomatida</taxon>
        <taxon>Trypanosomatidae</taxon>
        <taxon>Trypanosoma</taxon>
        <taxon>Schizotrypanum</taxon>
    </lineage>
</organism>
<dbReference type="VEuPathDB" id="TriTrypDB:TcYC6_0063770"/>
<proteinExistence type="predicted"/>
<name>A0A2V2WRA7_TRYCR</name>
<accession>A0A2V2WRA7</accession>